<gene>
    <name evidence="1" type="ORF">LSALG_LOCUS25813</name>
</gene>
<evidence type="ECO:0000313" key="1">
    <source>
        <dbReference type="EMBL" id="CAI9286390.1"/>
    </source>
</evidence>
<accession>A0AA36E9V6</accession>
<evidence type="ECO:0000313" key="2">
    <source>
        <dbReference type="Proteomes" id="UP001177003"/>
    </source>
</evidence>
<dbReference type="Proteomes" id="UP001177003">
    <property type="component" value="Chromosome 5"/>
</dbReference>
<sequence>MEEGIPSFVLYILNFVDFGDVNVDFQTTTIQLGLHQACYEMKEIFYEALDLKNVLHSYPDTQLRIVDHFYDLITHKYSLFSVLEGDKLVIQALKEKLNSLDLLSKYDDSSFGN</sequence>
<proteinExistence type="predicted"/>
<dbReference type="EMBL" id="OX465081">
    <property type="protein sequence ID" value="CAI9286390.1"/>
    <property type="molecule type" value="Genomic_DNA"/>
</dbReference>
<protein>
    <submittedName>
        <fullName evidence="1">Uncharacterized protein</fullName>
    </submittedName>
</protein>
<reference evidence="1" key="1">
    <citation type="submission" date="2023-04" db="EMBL/GenBank/DDBJ databases">
        <authorList>
            <person name="Vijverberg K."/>
            <person name="Xiong W."/>
            <person name="Schranz E."/>
        </authorList>
    </citation>
    <scope>NUCLEOTIDE SEQUENCE</scope>
</reference>
<keyword evidence="2" id="KW-1185">Reference proteome</keyword>
<name>A0AA36E9V6_LACSI</name>
<dbReference type="AlphaFoldDB" id="A0AA36E9V6"/>
<organism evidence="1 2">
    <name type="scientific">Lactuca saligna</name>
    <name type="common">Willowleaf lettuce</name>
    <dbReference type="NCBI Taxonomy" id="75948"/>
    <lineage>
        <taxon>Eukaryota</taxon>
        <taxon>Viridiplantae</taxon>
        <taxon>Streptophyta</taxon>
        <taxon>Embryophyta</taxon>
        <taxon>Tracheophyta</taxon>
        <taxon>Spermatophyta</taxon>
        <taxon>Magnoliopsida</taxon>
        <taxon>eudicotyledons</taxon>
        <taxon>Gunneridae</taxon>
        <taxon>Pentapetalae</taxon>
        <taxon>asterids</taxon>
        <taxon>campanulids</taxon>
        <taxon>Asterales</taxon>
        <taxon>Asteraceae</taxon>
        <taxon>Cichorioideae</taxon>
        <taxon>Cichorieae</taxon>
        <taxon>Lactucinae</taxon>
        <taxon>Lactuca</taxon>
    </lineage>
</organism>